<feature type="region of interest" description="Disordered" evidence="1">
    <location>
        <begin position="1"/>
        <end position="28"/>
    </location>
</feature>
<evidence type="ECO:0008006" key="4">
    <source>
        <dbReference type="Google" id="ProtNLM"/>
    </source>
</evidence>
<dbReference type="EMBL" id="HBIJ01021761">
    <property type="protein sequence ID" value="CAE0373303.1"/>
    <property type="molecule type" value="Transcribed_RNA"/>
</dbReference>
<gene>
    <name evidence="3" type="ORF">ALAG00032_LOCUS14104</name>
</gene>
<feature type="compositionally biased region" description="Acidic residues" evidence="1">
    <location>
        <begin position="534"/>
        <end position="553"/>
    </location>
</feature>
<protein>
    <recommendedName>
        <fullName evidence="4">Sulfotransferase domain-containing protein</fullName>
    </recommendedName>
</protein>
<accession>A0A7S3K5Z6</accession>
<feature type="transmembrane region" description="Helical" evidence="2">
    <location>
        <begin position="78"/>
        <end position="99"/>
    </location>
</feature>
<feature type="transmembrane region" description="Helical" evidence="2">
    <location>
        <begin position="404"/>
        <end position="427"/>
    </location>
</feature>
<name>A0A7S3K5Z6_9STRA</name>
<reference evidence="3" key="1">
    <citation type="submission" date="2021-01" db="EMBL/GenBank/DDBJ databases">
        <authorList>
            <person name="Corre E."/>
            <person name="Pelletier E."/>
            <person name="Niang G."/>
            <person name="Scheremetjew M."/>
            <person name="Finn R."/>
            <person name="Kale V."/>
            <person name="Holt S."/>
            <person name="Cochrane G."/>
            <person name="Meng A."/>
            <person name="Brown T."/>
            <person name="Cohen L."/>
        </authorList>
    </citation>
    <scope>NUCLEOTIDE SEQUENCE</scope>
    <source>
        <strain evidence="3">CCMP1510</strain>
    </source>
</reference>
<keyword evidence="2" id="KW-0472">Membrane</keyword>
<evidence type="ECO:0000256" key="1">
    <source>
        <dbReference type="SAM" id="MobiDB-lite"/>
    </source>
</evidence>
<organism evidence="3">
    <name type="scientific">Aureoumbra lagunensis</name>
    <dbReference type="NCBI Taxonomy" id="44058"/>
    <lineage>
        <taxon>Eukaryota</taxon>
        <taxon>Sar</taxon>
        <taxon>Stramenopiles</taxon>
        <taxon>Ochrophyta</taxon>
        <taxon>Pelagophyceae</taxon>
        <taxon>Pelagomonadales</taxon>
        <taxon>Aureoumbra</taxon>
    </lineage>
</organism>
<feature type="region of interest" description="Disordered" evidence="1">
    <location>
        <begin position="521"/>
        <end position="553"/>
    </location>
</feature>
<evidence type="ECO:0000313" key="3">
    <source>
        <dbReference type="EMBL" id="CAE0373303.1"/>
    </source>
</evidence>
<sequence>MTGIGSARASRRAEYRHHLSRQAEKTKAAVAESFESSRKSSRRQNGWTLILKEKLFRITRSQWQRICMYVQRQKKKAIDIPSSLSVLFFVLVLLIILMWRPSGKIEKKDIKNLFDSIKMDENFYEIEWLMVIGEKKSGATYVRQLLLDNLFVDPLDTIDFDHHQNPPAAARRLSEFGEVIHTISRDNPSSLNKLASTKNILVLFVTKEPISFLVSSLQRPHPDDGAKKREIKDTTILKALLRKRSVFSNEALALKKMFKYFEHIKYEDALLDPDLLVRTLAHKYNFHRRRGNELLIPHHFTGDITTQKEDNNIQFHGQARRARYRQLGTFDRRNYYLDNQFLDYLDDSLIKHIRHRLLDTHLESFLGYARIHHTTNHISHNLKHKTENISFHFPWRLLLFIENIFIYTFFAASFILLALAPAIYFRLTFFHSPTVIKKNKKTTPYTIANKTPTSFLPAPSSPHPSSVPSTKINMSYNTSSGVEDTTYSPGIPVFSAPVVPSERRQADPGAYFAMWGGAPPLPGDLDSSSSSSSAEDDITTDDEEISSDSDDDDLHITAAAGFLIKKNK</sequence>
<evidence type="ECO:0000256" key="2">
    <source>
        <dbReference type="SAM" id="Phobius"/>
    </source>
</evidence>
<proteinExistence type="predicted"/>
<dbReference type="AlphaFoldDB" id="A0A7S3K5Z6"/>
<keyword evidence="2" id="KW-1133">Transmembrane helix</keyword>
<feature type="compositionally biased region" description="Basic and acidic residues" evidence="1">
    <location>
        <begin position="11"/>
        <end position="27"/>
    </location>
</feature>
<keyword evidence="2" id="KW-0812">Transmembrane</keyword>